<evidence type="ECO:0000313" key="2">
    <source>
        <dbReference type="Proteomes" id="UP001162030"/>
    </source>
</evidence>
<keyword evidence="2" id="KW-1185">Reference proteome</keyword>
<proteinExistence type="predicted"/>
<gene>
    <name evidence="1" type="ORF">MSZNOR_P0021</name>
</gene>
<sequence>MTPSCEAILNDPAASEWLKLALVSALERDPVDAANDAEVLAAVLRGRCDAVLFAGESVNNLLDALQDELRRNSDE</sequence>
<dbReference type="Proteomes" id="UP001162030">
    <property type="component" value="Plasmid MSZNORminor"/>
</dbReference>
<organism evidence="1 2">
    <name type="scientific">Methylocaldum szegediense</name>
    <dbReference type="NCBI Taxonomy" id="73780"/>
    <lineage>
        <taxon>Bacteria</taxon>
        <taxon>Pseudomonadati</taxon>
        <taxon>Pseudomonadota</taxon>
        <taxon>Gammaproteobacteria</taxon>
        <taxon>Methylococcales</taxon>
        <taxon>Methylococcaceae</taxon>
        <taxon>Methylocaldum</taxon>
    </lineage>
</organism>
<name>A0ABM9I9U6_9GAMM</name>
<geneLocation type="plasmid" evidence="1 2">
    <name>MSZNORminor</name>
</geneLocation>
<reference evidence="1 2" key="1">
    <citation type="submission" date="2023-03" db="EMBL/GenBank/DDBJ databases">
        <authorList>
            <person name="Pearce D."/>
        </authorList>
    </citation>
    <scope>NUCLEOTIDE SEQUENCE [LARGE SCALE GENOMIC DNA]</scope>
    <source>
        <strain evidence="1">Msz</strain>
        <plasmid evidence="1 2">MSZNORminor</plasmid>
    </source>
</reference>
<evidence type="ECO:0000313" key="1">
    <source>
        <dbReference type="EMBL" id="CAI8982130.1"/>
    </source>
</evidence>
<dbReference type="EMBL" id="OX458334">
    <property type="protein sequence ID" value="CAI8982130.1"/>
    <property type="molecule type" value="Genomic_DNA"/>
</dbReference>
<protein>
    <submittedName>
        <fullName evidence="1">Uncharacterized protein</fullName>
    </submittedName>
</protein>
<keyword evidence="1" id="KW-0614">Plasmid</keyword>
<accession>A0ABM9I9U6</accession>
<dbReference type="RefSeq" id="WP_281015901.1">
    <property type="nucleotide sequence ID" value="NZ_OX458334.1"/>
</dbReference>